<dbReference type="Gene3D" id="3.30.360.10">
    <property type="entry name" value="Dihydrodipicolinate Reductase, domain 2"/>
    <property type="match status" value="1"/>
</dbReference>
<feature type="site" description="Activates thiol group during catalysis" evidence="6">
    <location>
        <position position="182"/>
    </location>
</feature>
<feature type="binding site" evidence="4">
    <location>
        <position position="237"/>
    </location>
    <ligand>
        <name>D-glyceraldehyde 3-phosphate</name>
        <dbReference type="ChEBI" id="CHEBI:59776"/>
    </ligand>
</feature>
<reference evidence="10 11" key="1">
    <citation type="journal article" date="2016" name="Nat. Commun.">
        <title>Thousands of microbial genomes shed light on interconnected biogeochemical processes in an aquifer system.</title>
        <authorList>
            <person name="Anantharaman K."/>
            <person name="Brown C.T."/>
            <person name="Hug L.A."/>
            <person name="Sharon I."/>
            <person name="Castelle C.J."/>
            <person name="Probst A.J."/>
            <person name="Thomas B.C."/>
            <person name="Singh A."/>
            <person name="Wilkins M.J."/>
            <person name="Karaoz U."/>
            <person name="Brodie E.L."/>
            <person name="Williams K.H."/>
            <person name="Hubbard S.S."/>
            <person name="Banfield J.F."/>
        </authorList>
    </citation>
    <scope>NUCLEOTIDE SEQUENCE [LARGE SCALE GENOMIC DNA]</scope>
</reference>
<dbReference type="CDD" id="cd18126">
    <property type="entry name" value="GAPDH_I_C"/>
    <property type="match status" value="1"/>
</dbReference>
<keyword evidence="2 8" id="KW-0560">Oxidoreductase</keyword>
<feature type="binding site" evidence="4">
    <location>
        <begin position="154"/>
        <end position="156"/>
    </location>
    <ligand>
        <name>D-glyceraldehyde 3-phosphate</name>
        <dbReference type="ChEBI" id="CHEBI:59776"/>
    </ligand>
</feature>
<dbReference type="GO" id="GO:0016620">
    <property type="term" value="F:oxidoreductase activity, acting on the aldehyde or oxo group of donors, NAD or NADP as acceptor"/>
    <property type="evidence" value="ECO:0007669"/>
    <property type="project" value="InterPro"/>
</dbReference>
<organism evidence="10 11">
    <name type="scientific">Candidatus Kerfeldbacteria bacterium RIFCSPHIGHO2_02_FULL_42_14</name>
    <dbReference type="NCBI Taxonomy" id="1798540"/>
    <lineage>
        <taxon>Bacteria</taxon>
        <taxon>Candidatus Kerfeldiibacteriota</taxon>
    </lineage>
</organism>
<name>A0A1G2ARQ4_9BACT</name>
<dbReference type="SUPFAM" id="SSF55347">
    <property type="entry name" value="Glyceraldehyde-3-phosphate dehydrogenase-like, C-terminal domain"/>
    <property type="match status" value="1"/>
</dbReference>
<dbReference type="InterPro" id="IPR020829">
    <property type="entry name" value="GlycerAld_3-P_DH_cat"/>
</dbReference>
<sequence>MKSIRIAINGFGRTGMAAFKIARTFKNITIVALNDLSSAEICAYRLRYDTVHGVSHEQVKAGKDFIQIGKEKYRKFTSPNIEDLPWKKYNVDVVLECTGVFIKKADAMKHLEAGAKNVIISAPAKGDDPVGTYVIGVNHTKLDAKKERIISNASCTTNCISPVMAIMHNAFGIKKALMTTVHAYTASQALVDGGKGKDLRETRAAAMNIIPSSTGAAKATTLTIPELKGKFDGIAMRVPIVDGSISDITMLTKKTVTVEQVNNVFRKMSKHPFYRQIVAVTEDPIVSSDIVGTTYSAIVDLPLTRVVDNDLVKVVAWYDNEWGYAHRLVEQALEVGRDI</sequence>
<dbReference type="AlphaFoldDB" id="A0A1G2ARQ4"/>
<feature type="binding site" evidence="4">
    <location>
        <begin position="214"/>
        <end position="215"/>
    </location>
    <ligand>
        <name>D-glyceraldehyde 3-phosphate</name>
        <dbReference type="ChEBI" id="CHEBI:59776"/>
    </ligand>
</feature>
<evidence type="ECO:0000256" key="2">
    <source>
        <dbReference type="ARBA" id="ARBA00023002"/>
    </source>
</evidence>
<dbReference type="InterPro" id="IPR020828">
    <property type="entry name" value="GlycerAld_3-P_DH_NAD(P)-bd"/>
</dbReference>
<dbReference type="FunFam" id="3.30.360.10:FF:000002">
    <property type="entry name" value="Glyceraldehyde-3-phosphate dehydrogenase"/>
    <property type="match status" value="1"/>
</dbReference>
<comment type="similarity">
    <text evidence="1 7">Belongs to the glyceraldehyde-3-phosphate dehydrogenase family.</text>
</comment>
<dbReference type="SMART" id="SM00846">
    <property type="entry name" value="Gp_dh_N"/>
    <property type="match status" value="1"/>
</dbReference>
<evidence type="ECO:0000259" key="9">
    <source>
        <dbReference type="SMART" id="SM00846"/>
    </source>
</evidence>
<feature type="domain" description="Glyceraldehyde 3-phosphate dehydrogenase NAD(P) binding" evidence="9">
    <location>
        <begin position="4"/>
        <end position="155"/>
    </location>
</feature>
<dbReference type="EC" id="1.2.1.-" evidence="8"/>
<dbReference type="PROSITE" id="PS00071">
    <property type="entry name" value="GAPDH"/>
    <property type="match status" value="1"/>
</dbReference>
<dbReference type="GO" id="GO:0050661">
    <property type="term" value="F:NADP binding"/>
    <property type="evidence" value="ECO:0007669"/>
    <property type="project" value="InterPro"/>
</dbReference>
<evidence type="ECO:0000256" key="5">
    <source>
        <dbReference type="PIRSR" id="PIRSR000149-3"/>
    </source>
</evidence>
<gene>
    <name evidence="10" type="ORF">A3B74_02330</name>
</gene>
<dbReference type="PRINTS" id="PR00078">
    <property type="entry name" value="G3PDHDRGNASE"/>
</dbReference>
<dbReference type="NCBIfam" id="TIGR01534">
    <property type="entry name" value="GAPDH-I"/>
    <property type="match status" value="1"/>
</dbReference>
<dbReference type="PANTHER" id="PTHR43148">
    <property type="entry name" value="GLYCERALDEHYDE-3-PHOSPHATE DEHYDROGENASE 2"/>
    <property type="match status" value="1"/>
</dbReference>
<dbReference type="EMBL" id="MHKB01000008">
    <property type="protein sequence ID" value="OGY79591.1"/>
    <property type="molecule type" value="Genomic_DNA"/>
</dbReference>
<dbReference type="InterPro" id="IPR036291">
    <property type="entry name" value="NAD(P)-bd_dom_sf"/>
</dbReference>
<dbReference type="Gene3D" id="3.40.50.720">
    <property type="entry name" value="NAD(P)-binding Rossmann-like Domain"/>
    <property type="match status" value="1"/>
</dbReference>
<proteinExistence type="inferred from homology"/>
<feature type="binding site" evidence="5">
    <location>
        <position position="35"/>
    </location>
    <ligand>
        <name>NAD(+)</name>
        <dbReference type="ChEBI" id="CHEBI:57540"/>
    </ligand>
</feature>
<dbReference type="PIRSF" id="PIRSF000149">
    <property type="entry name" value="GAP_DH"/>
    <property type="match status" value="1"/>
</dbReference>
<evidence type="ECO:0000256" key="7">
    <source>
        <dbReference type="RuleBase" id="RU000397"/>
    </source>
</evidence>
<evidence type="ECO:0000256" key="3">
    <source>
        <dbReference type="PIRSR" id="PIRSR000149-1"/>
    </source>
</evidence>
<keyword evidence="5" id="KW-0547">Nucleotide-binding</keyword>
<dbReference type="GO" id="GO:0006006">
    <property type="term" value="P:glucose metabolic process"/>
    <property type="evidence" value="ECO:0007669"/>
    <property type="project" value="InterPro"/>
</dbReference>
<evidence type="ECO:0000313" key="11">
    <source>
        <dbReference type="Proteomes" id="UP000177165"/>
    </source>
</evidence>
<dbReference type="InterPro" id="IPR020831">
    <property type="entry name" value="GlycerAld/Erythrose_P_DH"/>
</dbReference>
<accession>A0A1G2ARQ4</accession>
<comment type="caution">
    <text evidence="10">The sequence shown here is derived from an EMBL/GenBank/DDBJ whole genome shotgun (WGS) entry which is preliminary data.</text>
</comment>
<evidence type="ECO:0000256" key="8">
    <source>
        <dbReference type="RuleBase" id="RU361160"/>
    </source>
</evidence>
<feature type="binding site" evidence="5">
    <location>
        <position position="121"/>
    </location>
    <ligand>
        <name>NAD(+)</name>
        <dbReference type="ChEBI" id="CHEBI:57540"/>
    </ligand>
</feature>
<evidence type="ECO:0000256" key="1">
    <source>
        <dbReference type="ARBA" id="ARBA00007406"/>
    </source>
</evidence>
<evidence type="ECO:0000256" key="6">
    <source>
        <dbReference type="PIRSR" id="PIRSR000149-4"/>
    </source>
</evidence>
<keyword evidence="5" id="KW-0520">NAD</keyword>
<feature type="active site" description="Nucleophile" evidence="3">
    <location>
        <position position="155"/>
    </location>
</feature>
<dbReference type="Proteomes" id="UP000177165">
    <property type="component" value="Unassembled WGS sequence"/>
</dbReference>
<dbReference type="GO" id="GO:0051287">
    <property type="term" value="F:NAD binding"/>
    <property type="evidence" value="ECO:0007669"/>
    <property type="project" value="InterPro"/>
</dbReference>
<dbReference type="InterPro" id="IPR020830">
    <property type="entry name" value="GlycerAld_3-P_DH_AS"/>
</dbReference>
<dbReference type="Pfam" id="PF00044">
    <property type="entry name" value="Gp_dh_N"/>
    <property type="match status" value="1"/>
</dbReference>
<dbReference type="SUPFAM" id="SSF51735">
    <property type="entry name" value="NAD(P)-binding Rossmann-fold domains"/>
    <property type="match status" value="1"/>
</dbReference>
<dbReference type="CDD" id="cd05214">
    <property type="entry name" value="GAPDH_I_N"/>
    <property type="match status" value="1"/>
</dbReference>
<dbReference type="Pfam" id="PF02800">
    <property type="entry name" value="Gp_dh_C"/>
    <property type="match status" value="1"/>
</dbReference>
<evidence type="ECO:0000313" key="10">
    <source>
        <dbReference type="EMBL" id="OGY79591.1"/>
    </source>
</evidence>
<feature type="binding site" evidence="5">
    <location>
        <position position="320"/>
    </location>
    <ligand>
        <name>NAD(+)</name>
        <dbReference type="ChEBI" id="CHEBI:57540"/>
    </ligand>
</feature>
<feature type="binding site" evidence="4">
    <location>
        <position position="185"/>
    </location>
    <ligand>
        <name>D-glyceraldehyde 3-phosphate</name>
        <dbReference type="ChEBI" id="CHEBI:59776"/>
    </ligand>
</feature>
<dbReference type="InterPro" id="IPR006424">
    <property type="entry name" value="Glyceraldehyde-3-P_DH_1"/>
</dbReference>
<evidence type="ECO:0000256" key="4">
    <source>
        <dbReference type="PIRSR" id="PIRSR000149-2"/>
    </source>
</evidence>
<dbReference type="FunFam" id="3.40.50.720:FF:000001">
    <property type="entry name" value="Glyceraldehyde-3-phosphate dehydrogenase"/>
    <property type="match status" value="1"/>
</dbReference>
<protein>
    <recommendedName>
        <fullName evidence="8">Glyceraldehyde-3-phosphate dehydrogenase</fullName>
        <ecNumber evidence="8">1.2.1.-</ecNumber>
    </recommendedName>
</protein>
<dbReference type="STRING" id="1798540.A3B74_02330"/>